<name>A0A420WUG4_9GAMM</name>
<accession>A0A420WUG4</accession>
<dbReference type="EMBL" id="RBIN01000007">
    <property type="protein sequence ID" value="RKQ97086.1"/>
    <property type="molecule type" value="Genomic_DNA"/>
</dbReference>
<feature type="transmembrane region" description="Helical" evidence="1">
    <location>
        <begin position="6"/>
        <end position="25"/>
    </location>
</feature>
<protein>
    <submittedName>
        <fullName evidence="2">Uncharacterized protein</fullName>
    </submittedName>
</protein>
<reference evidence="2 3" key="1">
    <citation type="submission" date="2018-10" db="EMBL/GenBank/DDBJ databases">
        <title>Genomic Encyclopedia of Type Strains, Phase IV (KMG-IV): sequencing the most valuable type-strain genomes for metagenomic binning, comparative biology and taxonomic classification.</title>
        <authorList>
            <person name="Goeker M."/>
        </authorList>
    </citation>
    <scope>NUCLEOTIDE SEQUENCE [LARGE SCALE GENOMIC DNA]</scope>
    <source>
        <strain evidence="2 3">DSM 23229</strain>
    </source>
</reference>
<dbReference type="Proteomes" id="UP000281975">
    <property type="component" value="Unassembled WGS sequence"/>
</dbReference>
<keyword evidence="3" id="KW-1185">Reference proteome</keyword>
<dbReference type="AlphaFoldDB" id="A0A420WUG4"/>
<organism evidence="2 3">
    <name type="scientific">Kushneria sinocarnis</name>
    <dbReference type="NCBI Taxonomy" id="595502"/>
    <lineage>
        <taxon>Bacteria</taxon>
        <taxon>Pseudomonadati</taxon>
        <taxon>Pseudomonadota</taxon>
        <taxon>Gammaproteobacteria</taxon>
        <taxon>Oceanospirillales</taxon>
        <taxon>Halomonadaceae</taxon>
        <taxon>Kushneria</taxon>
    </lineage>
</organism>
<evidence type="ECO:0000313" key="2">
    <source>
        <dbReference type="EMBL" id="RKQ97086.1"/>
    </source>
</evidence>
<comment type="caution">
    <text evidence="2">The sequence shown here is derived from an EMBL/GenBank/DDBJ whole genome shotgun (WGS) entry which is preliminary data.</text>
</comment>
<feature type="transmembrane region" description="Helical" evidence="1">
    <location>
        <begin position="45"/>
        <end position="63"/>
    </location>
</feature>
<keyword evidence="1" id="KW-1133">Transmembrane helix</keyword>
<evidence type="ECO:0000256" key="1">
    <source>
        <dbReference type="SAM" id="Phobius"/>
    </source>
</evidence>
<dbReference type="OrthoDB" id="6183864at2"/>
<sequence>MLTLIWLVVFVVVAIAIWADWNSMFSGVVRRALPEALQVDEYDRYIWSVALGIVIATLAVNPISTLTTLILLAIIGFIVRALLRFAMKFVH</sequence>
<dbReference type="RefSeq" id="WP_121173426.1">
    <property type="nucleotide sequence ID" value="NZ_RBIN01000007.1"/>
</dbReference>
<keyword evidence="1" id="KW-0812">Transmembrane</keyword>
<keyword evidence="1" id="KW-0472">Membrane</keyword>
<evidence type="ECO:0000313" key="3">
    <source>
        <dbReference type="Proteomes" id="UP000281975"/>
    </source>
</evidence>
<proteinExistence type="predicted"/>
<gene>
    <name evidence="2" type="ORF">C7446_2504</name>
</gene>